<protein>
    <submittedName>
        <fullName evidence="5">Hydroxypyruvate isomerase</fullName>
        <ecNumber evidence="5">5.3.1.22</ecNumber>
    </submittedName>
</protein>
<dbReference type="InterPro" id="IPR036237">
    <property type="entry name" value="Xyl_isomerase-like_sf"/>
</dbReference>
<proteinExistence type="inferred from homology"/>
<evidence type="ECO:0000256" key="1">
    <source>
        <dbReference type="ARBA" id="ARBA00023235"/>
    </source>
</evidence>
<dbReference type="SUPFAM" id="SSF51658">
    <property type="entry name" value="Xylose isomerase-like"/>
    <property type="match status" value="1"/>
</dbReference>
<dbReference type="PANTHER" id="PTHR43489">
    <property type="entry name" value="ISOMERASE"/>
    <property type="match status" value="1"/>
</dbReference>
<dbReference type="InterPro" id="IPR050417">
    <property type="entry name" value="Sugar_Epim/Isomerase"/>
</dbReference>
<dbReference type="Proteomes" id="UP000443353">
    <property type="component" value="Unassembled WGS sequence"/>
</dbReference>
<organism evidence="5 6">
    <name type="scientific">Massilia cellulosiltytica</name>
    <dbReference type="NCBI Taxonomy" id="2683234"/>
    <lineage>
        <taxon>Bacteria</taxon>
        <taxon>Pseudomonadati</taxon>
        <taxon>Pseudomonadota</taxon>
        <taxon>Betaproteobacteria</taxon>
        <taxon>Burkholderiales</taxon>
        <taxon>Oxalobacteraceae</taxon>
        <taxon>Telluria group</taxon>
        <taxon>Massilia</taxon>
    </lineage>
</organism>
<dbReference type="EC" id="5.3.1.22" evidence="5"/>
<keyword evidence="5" id="KW-0670">Pyruvate</keyword>
<dbReference type="FunFam" id="3.20.20.150:FF:000007">
    <property type="entry name" value="Hydroxypyruvate isomerase"/>
    <property type="match status" value="1"/>
</dbReference>
<dbReference type="GO" id="GO:0008903">
    <property type="term" value="F:hydroxypyruvate isomerase activity"/>
    <property type="evidence" value="ECO:0007669"/>
    <property type="project" value="UniProtKB-EC"/>
</dbReference>
<evidence type="ECO:0000259" key="4">
    <source>
        <dbReference type="Pfam" id="PF01261"/>
    </source>
</evidence>
<name>A0A7X3K7V6_9BURK</name>
<dbReference type="AlphaFoldDB" id="A0A7X3K7V6"/>
<keyword evidence="6" id="KW-1185">Reference proteome</keyword>
<evidence type="ECO:0000256" key="3">
    <source>
        <dbReference type="PIRSR" id="PIRSR006241-50"/>
    </source>
</evidence>
<accession>A0A7X3K7V6</accession>
<dbReference type="NCBIfam" id="NF043033">
    <property type="entry name" value="OxoTetrIsom"/>
    <property type="match status" value="1"/>
</dbReference>
<dbReference type="InterPro" id="IPR053398">
    <property type="entry name" value="HPT_OtnI_isomerases"/>
</dbReference>
<dbReference type="EMBL" id="WSES01000003">
    <property type="protein sequence ID" value="MVW60346.1"/>
    <property type="molecule type" value="Genomic_DNA"/>
</dbReference>
<dbReference type="Pfam" id="PF01261">
    <property type="entry name" value="AP_endonuc_2"/>
    <property type="match status" value="1"/>
</dbReference>
<comment type="similarity">
    <text evidence="2">Belongs to the hyi family.</text>
</comment>
<reference evidence="5 6" key="1">
    <citation type="submission" date="2019-12" db="EMBL/GenBank/DDBJ databases">
        <authorList>
            <person name="Li C."/>
            <person name="Zhao J."/>
        </authorList>
    </citation>
    <scope>NUCLEOTIDE SEQUENCE [LARGE SCALE GENOMIC DNA]</scope>
    <source>
        <strain evidence="5 6">NEAU-DD11</strain>
    </source>
</reference>
<feature type="active site" description="Proton donor/acceptor" evidence="3">
    <location>
        <position position="240"/>
    </location>
</feature>
<keyword evidence="1 2" id="KW-0413">Isomerase</keyword>
<dbReference type="RefSeq" id="WP_056127520.1">
    <property type="nucleotide sequence ID" value="NZ_WSES01000003.1"/>
</dbReference>
<evidence type="ECO:0000313" key="6">
    <source>
        <dbReference type="Proteomes" id="UP000443353"/>
    </source>
</evidence>
<dbReference type="Gene3D" id="3.20.20.150">
    <property type="entry name" value="Divalent-metal-dependent TIM barrel enzymes"/>
    <property type="match status" value="1"/>
</dbReference>
<comment type="caution">
    <text evidence="5">The sequence shown here is derived from an EMBL/GenBank/DDBJ whole genome shotgun (WGS) entry which is preliminary data.</text>
</comment>
<dbReference type="InterPro" id="IPR013022">
    <property type="entry name" value="Xyl_isomerase-like_TIM-brl"/>
</dbReference>
<evidence type="ECO:0000313" key="5">
    <source>
        <dbReference type="EMBL" id="MVW60346.1"/>
    </source>
</evidence>
<dbReference type="NCBIfam" id="TIGR03234">
    <property type="entry name" value="OH-pyruv-isom"/>
    <property type="match status" value="1"/>
</dbReference>
<dbReference type="PANTHER" id="PTHR43489:SF6">
    <property type="entry name" value="HYDROXYPYRUVATE ISOMERASE-RELATED"/>
    <property type="match status" value="1"/>
</dbReference>
<feature type="active site" description="Proton donor/acceptor" evidence="3">
    <location>
        <position position="143"/>
    </location>
</feature>
<evidence type="ECO:0000256" key="2">
    <source>
        <dbReference type="PIRNR" id="PIRNR006241"/>
    </source>
</evidence>
<dbReference type="InterPro" id="IPR026040">
    <property type="entry name" value="HyI-like"/>
</dbReference>
<feature type="domain" description="Xylose isomerase-like TIM barrel" evidence="4">
    <location>
        <begin position="21"/>
        <end position="253"/>
    </location>
</feature>
<gene>
    <name evidence="5" type="primary">hyi</name>
    <name evidence="5" type="ORF">GPY61_10425</name>
</gene>
<dbReference type="PIRSF" id="PIRSF006241">
    <property type="entry name" value="HyI"/>
    <property type="match status" value="1"/>
</dbReference>
<sequence length="258" mass="28605">MPRFAANLSLMFNELGFLERFAAARAAGFDGVEFLFPYAFEAEQIAGRLQRYQLELALHNFPAGDWAAGERGMTCDPRRVGEFQDTVELALEYALDLGVKRLHCLAGKLPPNVAPERAHTTFVDNLRFAAAALAPHGIDLLIEPINDRDIPGYFLTKSAQAAAIIAEAAAPNLFLQYDIYHMQRMEGDLANTLRERMPLIRHIQLADVPGRHEPGTGEINFPFLFRTLDALGYDGWVGCEYIPLGDTVAGLGWRTALT</sequence>
<dbReference type="InterPro" id="IPR017643">
    <property type="entry name" value="Hydroxypyruvate_isomerase"/>
</dbReference>
<dbReference type="GO" id="GO:0046487">
    <property type="term" value="P:glyoxylate metabolic process"/>
    <property type="evidence" value="ECO:0007669"/>
    <property type="project" value="TreeGrafter"/>
</dbReference>